<feature type="signal peptide" evidence="1">
    <location>
        <begin position="1"/>
        <end position="20"/>
    </location>
</feature>
<sequence>MKTELVSYLFLSYLTLLVSGTPQFITCPSSVCLSRPVTYECNSGVNTLIWRVLDTNGVSVGTESYTDFEDDVGATVSIGSQFDTVLTVDGSSLVSNITFTPMLNISNYIVQCADPTGTLMNCSIVIADIPIAVMPDSFNYRIPPSEYVQVNWLLLSPNPCISHYIVIRTSSTDSVNFTTTTNEGLLRLPLPSLNDTLYTFGVLAVDTGGRSLHTPFNNVTFIPNVPGFVTDLTLTQTDYPTDINDTVNITVSWNPPPQLSQEPLLVRYFVHYNVSDVPQNITVPHYHGATPTTRPYLRTLSGFTVGSEYTVGVAAVNNIGTGSITSTTITILATPPPPEIPSTSTVDFTSSFTSGISATPTMTPSSSMTPPTQEPSRLSAGAIAGIKNKDKDSSVTPSPPQTFERVSNSPIEDCCMRAYLLKVTIRILQYTYNIT</sequence>
<dbReference type="Gene3D" id="2.60.40.10">
    <property type="entry name" value="Immunoglobulins"/>
    <property type="match status" value="1"/>
</dbReference>
<protein>
    <recommendedName>
        <fullName evidence="2">Fibronectin type-III domain-containing protein</fullName>
    </recommendedName>
</protein>
<evidence type="ECO:0000313" key="3">
    <source>
        <dbReference type="EnsemblMetazoa" id="Aqu2.1.13950_001"/>
    </source>
</evidence>
<dbReference type="PROSITE" id="PS50853">
    <property type="entry name" value="FN3"/>
    <property type="match status" value="1"/>
</dbReference>
<dbReference type="InterPro" id="IPR013783">
    <property type="entry name" value="Ig-like_fold"/>
</dbReference>
<dbReference type="CDD" id="cd00063">
    <property type="entry name" value="FN3"/>
    <property type="match status" value="1"/>
</dbReference>
<dbReference type="InterPro" id="IPR003961">
    <property type="entry name" value="FN3_dom"/>
</dbReference>
<dbReference type="SUPFAM" id="SSF49265">
    <property type="entry name" value="Fibronectin type III"/>
    <property type="match status" value="1"/>
</dbReference>
<reference evidence="3" key="1">
    <citation type="submission" date="2017-05" db="UniProtKB">
        <authorList>
            <consortium name="EnsemblMetazoa"/>
        </authorList>
    </citation>
    <scope>IDENTIFICATION</scope>
</reference>
<dbReference type="AlphaFoldDB" id="A0A1X7TGV0"/>
<name>A0A1X7TGV0_AMPQE</name>
<proteinExistence type="predicted"/>
<dbReference type="InParanoid" id="A0A1X7TGV0"/>
<dbReference type="SMART" id="SM00060">
    <property type="entry name" value="FN3"/>
    <property type="match status" value="2"/>
</dbReference>
<evidence type="ECO:0000256" key="1">
    <source>
        <dbReference type="SAM" id="SignalP"/>
    </source>
</evidence>
<feature type="chain" id="PRO_5010876040" description="Fibronectin type-III domain-containing protein" evidence="1">
    <location>
        <begin position="21"/>
        <end position="435"/>
    </location>
</feature>
<dbReference type="EnsemblMetazoa" id="Aqu2.1.13950_001">
    <property type="protein sequence ID" value="Aqu2.1.13950_001"/>
    <property type="gene ID" value="Aqu2.1.13950"/>
</dbReference>
<evidence type="ECO:0000259" key="2">
    <source>
        <dbReference type="PROSITE" id="PS50853"/>
    </source>
</evidence>
<feature type="domain" description="Fibronectin type-III" evidence="2">
    <location>
        <begin position="228"/>
        <end position="337"/>
    </location>
</feature>
<accession>A0A1X7TGV0</accession>
<dbReference type="InterPro" id="IPR036116">
    <property type="entry name" value="FN3_sf"/>
</dbReference>
<organism evidence="3">
    <name type="scientific">Amphimedon queenslandica</name>
    <name type="common">Sponge</name>
    <dbReference type="NCBI Taxonomy" id="400682"/>
    <lineage>
        <taxon>Eukaryota</taxon>
        <taxon>Metazoa</taxon>
        <taxon>Porifera</taxon>
        <taxon>Demospongiae</taxon>
        <taxon>Heteroscleromorpha</taxon>
        <taxon>Haplosclerida</taxon>
        <taxon>Niphatidae</taxon>
        <taxon>Amphimedon</taxon>
    </lineage>
</organism>
<keyword evidence="1" id="KW-0732">Signal</keyword>
<dbReference type="Pfam" id="PF00041">
    <property type="entry name" value="fn3"/>
    <property type="match status" value="1"/>
</dbReference>